<feature type="compositionally biased region" description="Pro residues" evidence="5">
    <location>
        <begin position="121"/>
        <end position="137"/>
    </location>
</feature>
<evidence type="ECO:0000256" key="3">
    <source>
        <dbReference type="ARBA" id="ARBA00022833"/>
    </source>
</evidence>
<protein>
    <recommendedName>
        <fullName evidence="6">Zinc finger PHD-type domain-containing protein</fullName>
    </recommendedName>
</protein>
<keyword evidence="1" id="KW-0479">Metal-binding</keyword>
<keyword evidence="3" id="KW-0862">Zinc</keyword>
<feature type="domain" description="Zinc finger PHD-type" evidence="6">
    <location>
        <begin position="230"/>
        <end position="281"/>
    </location>
</feature>
<dbReference type="EMBL" id="JFFI01000539">
    <property type="protein sequence ID" value="KXH67137.1"/>
    <property type="molecule type" value="Genomic_DNA"/>
</dbReference>
<keyword evidence="4" id="KW-0175">Coiled coil</keyword>
<dbReference type="InterPro" id="IPR001965">
    <property type="entry name" value="Znf_PHD"/>
</dbReference>
<feature type="region of interest" description="Disordered" evidence="5">
    <location>
        <begin position="170"/>
        <end position="226"/>
    </location>
</feature>
<evidence type="ECO:0000256" key="5">
    <source>
        <dbReference type="SAM" id="MobiDB-lite"/>
    </source>
</evidence>
<gene>
    <name evidence="7" type="ORF">CSAL01_08734</name>
</gene>
<keyword evidence="8" id="KW-1185">Reference proteome</keyword>
<dbReference type="Gene3D" id="3.30.40.10">
    <property type="entry name" value="Zinc/RING finger domain, C3HC4 (zinc finger)"/>
    <property type="match status" value="1"/>
</dbReference>
<feature type="compositionally biased region" description="Basic and acidic residues" evidence="5">
    <location>
        <begin position="396"/>
        <end position="414"/>
    </location>
</feature>
<dbReference type="SUPFAM" id="SSF57903">
    <property type="entry name" value="FYVE/PHD zinc finger"/>
    <property type="match status" value="1"/>
</dbReference>
<dbReference type="SMART" id="SM00249">
    <property type="entry name" value="PHD"/>
    <property type="match status" value="1"/>
</dbReference>
<organism evidence="7 8">
    <name type="scientific">Colletotrichum salicis</name>
    <dbReference type="NCBI Taxonomy" id="1209931"/>
    <lineage>
        <taxon>Eukaryota</taxon>
        <taxon>Fungi</taxon>
        <taxon>Dikarya</taxon>
        <taxon>Ascomycota</taxon>
        <taxon>Pezizomycotina</taxon>
        <taxon>Sordariomycetes</taxon>
        <taxon>Hypocreomycetidae</taxon>
        <taxon>Glomerellales</taxon>
        <taxon>Glomerellaceae</taxon>
        <taxon>Colletotrichum</taxon>
        <taxon>Colletotrichum acutatum species complex</taxon>
    </lineage>
</organism>
<feature type="region of interest" description="Disordered" evidence="5">
    <location>
        <begin position="536"/>
        <end position="588"/>
    </location>
</feature>
<keyword evidence="2" id="KW-0863">Zinc-finger</keyword>
<feature type="coiled-coil region" evidence="4">
    <location>
        <begin position="280"/>
        <end position="317"/>
    </location>
</feature>
<reference evidence="7 8" key="1">
    <citation type="submission" date="2014-02" db="EMBL/GenBank/DDBJ databases">
        <title>The genome sequence of Colletotrichum salicis CBS 607.94.</title>
        <authorList>
            <person name="Baroncelli R."/>
            <person name="Thon M.R."/>
        </authorList>
    </citation>
    <scope>NUCLEOTIDE SEQUENCE [LARGE SCALE GENOMIC DNA]</scope>
    <source>
        <strain evidence="7 8">CBS 607.94</strain>
    </source>
</reference>
<dbReference type="InterPro" id="IPR011011">
    <property type="entry name" value="Znf_FYVE_PHD"/>
</dbReference>
<evidence type="ECO:0000256" key="2">
    <source>
        <dbReference type="ARBA" id="ARBA00022771"/>
    </source>
</evidence>
<feature type="region of interest" description="Disordered" evidence="5">
    <location>
        <begin position="389"/>
        <end position="459"/>
    </location>
</feature>
<feature type="compositionally biased region" description="Low complexity" evidence="5">
    <location>
        <begin position="536"/>
        <end position="556"/>
    </location>
</feature>
<dbReference type="OrthoDB" id="5863171at2759"/>
<dbReference type="AlphaFoldDB" id="A0A135V3M3"/>
<name>A0A135V3M3_9PEZI</name>
<accession>A0A135V3M3</accession>
<feature type="region of interest" description="Disordered" evidence="5">
    <location>
        <begin position="112"/>
        <end position="142"/>
    </location>
</feature>
<dbReference type="GO" id="GO:0008270">
    <property type="term" value="F:zinc ion binding"/>
    <property type="evidence" value="ECO:0007669"/>
    <property type="project" value="UniProtKB-KW"/>
</dbReference>
<proteinExistence type="predicted"/>
<dbReference type="STRING" id="1209931.A0A135V3M3"/>
<comment type="caution">
    <text evidence="7">The sequence shown here is derived from an EMBL/GenBank/DDBJ whole genome shotgun (WGS) entry which is preliminary data.</text>
</comment>
<dbReference type="Proteomes" id="UP000070121">
    <property type="component" value="Unassembled WGS sequence"/>
</dbReference>
<evidence type="ECO:0000313" key="8">
    <source>
        <dbReference type="Proteomes" id="UP000070121"/>
    </source>
</evidence>
<sequence>MSEPPASDLMVTDTEATNEVQLSEIDTTVEMDFLPTPTVEAQPQDAQIAPVEVEAPQPWPAPVAQTEIELAPIEHHYDVQSQSSALVSASEPAIEEQSYDPQFSLPASRFVTGRLNGTTPASPPPHLGATPAPPTPEVAPEEVEDLPVDYSHLPLTLHHPHAEPTAALSALPSYLPPSGAKRKRTAAEDETFRNSANIPAYQEPAILRRPVPRPPVKRKRIKDDGSGKRMCVKCNRISETEGNLIISCGCGEAWHQLCHDPEIPTDALGSGSSKFKCITCKEEEKQQAKYHRELAKYREAKQEQSEWKKHHNDVERKREKRLATLPEFPKPSLVGFHGGNASGSERREYFSDLKRSDLVNLLLFSEQIHTGLLVDVLASVSKKHPDLPIFGSPDWAEPKIQHQQQARREQDHRPASKPSKQRSKTGGVRKILKTAPTGAADQAAADAEDSEDALPDSWPKAGHGLYARLGPEKDDPMLYDDNDEEAFSHFMKTGDEQQDKTMAFLLMNLAGVPFGAACMGAALGNVLAQTVDLTGSSKTAAGPSSTSTTPNVVTTPKAATSETPKEGRQTRRSQQAGTDIPEEAYSTPKEMAHMKPWYLY</sequence>
<evidence type="ECO:0000256" key="1">
    <source>
        <dbReference type="ARBA" id="ARBA00022723"/>
    </source>
</evidence>
<evidence type="ECO:0000256" key="4">
    <source>
        <dbReference type="SAM" id="Coils"/>
    </source>
</evidence>
<evidence type="ECO:0000313" key="7">
    <source>
        <dbReference type="EMBL" id="KXH67137.1"/>
    </source>
</evidence>
<dbReference type="InterPro" id="IPR013083">
    <property type="entry name" value="Znf_RING/FYVE/PHD"/>
</dbReference>
<evidence type="ECO:0000259" key="6">
    <source>
        <dbReference type="SMART" id="SM00249"/>
    </source>
</evidence>